<comment type="caution">
    <text evidence="10">The sequence shown here is derived from an EMBL/GenBank/DDBJ whole genome shotgun (WGS) entry which is preliminary data.</text>
</comment>
<feature type="transmembrane region" description="Helical" evidence="8">
    <location>
        <begin position="278"/>
        <end position="300"/>
    </location>
</feature>
<reference evidence="10" key="1">
    <citation type="submission" date="2020-07" db="EMBL/GenBank/DDBJ databases">
        <title>Huge and variable diversity of episymbiotic CPR bacteria and DPANN archaea in groundwater ecosystems.</title>
        <authorList>
            <person name="He C.Y."/>
            <person name="Keren R."/>
            <person name="Whittaker M."/>
            <person name="Farag I.F."/>
            <person name="Doudna J."/>
            <person name="Cate J.H.D."/>
            <person name="Banfield J.F."/>
        </authorList>
    </citation>
    <scope>NUCLEOTIDE SEQUENCE</scope>
    <source>
        <strain evidence="10">NC_groundwater_1860_Pr3_B-0.1um_51_7</strain>
    </source>
</reference>
<keyword evidence="4" id="KW-0997">Cell inner membrane</keyword>
<organism evidence="10 11">
    <name type="scientific">Candidatus Saganbacteria bacterium</name>
    <dbReference type="NCBI Taxonomy" id="2575572"/>
    <lineage>
        <taxon>Bacteria</taxon>
        <taxon>Bacillati</taxon>
        <taxon>Saganbacteria</taxon>
    </lineage>
</organism>
<evidence type="ECO:0000256" key="1">
    <source>
        <dbReference type="ARBA" id="ARBA00004429"/>
    </source>
</evidence>
<dbReference type="InterPro" id="IPR018076">
    <property type="entry name" value="T2SS_GspF_dom"/>
</dbReference>
<evidence type="ECO:0000259" key="9">
    <source>
        <dbReference type="Pfam" id="PF00482"/>
    </source>
</evidence>
<comment type="similarity">
    <text evidence="2">Belongs to the GSP F family.</text>
</comment>
<dbReference type="GO" id="GO:0015628">
    <property type="term" value="P:protein secretion by the type II secretion system"/>
    <property type="evidence" value="ECO:0007669"/>
    <property type="project" value="TreeGrafter"/>
</dbReference>
<accession>A0A9D6UPB4</accession>
<evidence type="ECO:0000256" key="5">
    <source>
        <dbReference type="ARBA" id="ARBA00022692"/>
    </source>
</evidence>
<dbReference type="AlphaFoldDB" id="A0A9D6UPB4"/>
<feature type="transmembrane region" description="Helical" evidence="8">
    <location>
        <begin position="225"/>
        <end position="244"/>
    </location>
</feature>
<evidence type="ECO:0000313" key="11">
    <source>
        <dbReference type="Proteomes" id="UP000808761"/>
    </source>
</evidence>
<proteinExistence type="inferred from homology"/>
<name>A0A9D6UPB4_UNCSA</name>
<evidence type="ECO:0000256" key="2">
    <source>
        <dbReference type="ARBA" id="ARBA00005745"/>
    </source>
</evidence>
<evidence type="ECO:0000256" key="7">
    <source>
        <dbReference type="ARBA" id="ARBA00023136"/>
    </source>
</evidence>
<feature type="domain" description="Type II secretion system protein GspF" evidence="9">
    <location>
        <begin position="277"/>
        <end position="397"/>
    </location>
</feature>
<feature type="domain" description="Type II secretion system protein GspF" evidence="9">
    <location>
        <begin position="72"/>
        <end position="195"/>
    </location>
</feature>
<dbReference type="InterPro" id="IPR003004">
    <property type="entry name" value="GspF/PilC"/>
</dbReference>
<keyword evidence="5 8" id="KW-0812">Transmembrane</keyword>
<dbReference type="EMBL" id="JACRKR010000122">
    <property type="protein sequence ID" value="MBI5078866.1"/>
    <property type="molecule type" value="Genomic_DNA"/>
</dbReference>
<evidence type="ECO:0000313" key="10">
    <source>
        <dbReference type="EMBL" id="MBI5078866.1"/>
    </source>
</evidence>
<sequence>MTSFSYKARDRYGVLTSGSVEAENSKVAALQLTKMGFTPIQISTIDSTGILLKAEEWFRSLQKLKAEELIVFTRQLSSVLDAGVPLLDGLGAVAEQITDKRFRAAVLSVKREIEGGATFSNALNKHPKMFSTLIVNMIKAGEKAGILPEVLDRLSALLEKDLDTRSKITAATRYPLIVFGVLCVAFVVMSVYVIPKFASFFAAFKADLPLPTRILMKINYVISNYWYWIVGIIALAVYSFRRFVETEKGRYQWDHFTLSTPIFGSLFSKVNLSRFGRMLSAMLGAGIPILEALVVTAGTIENKVISRVILDVRDQVSQGKSLTEPMKGSRVFPPIAISMVAIGEKAGSLEKMLSKVADYFDREADYIIKNLTPLLEPIMILGLALLMLLFALGVFLPMWDIVKIFKT</sequence>
<dbReference type="PANTHER" id="PTHR30012:SF4">
    <property type="entry name" value="MSHA BIOGENESIS PROTEIN MSHG"/>
    <property type="match status" value="1"/>
</dbReference>
<evidence type="ECO:0000256" key="8">
    <source>
        <dbReference type="SAM" id="Phobius"/>
    </source>
</evidence>
<gene>
    <name evidence="10" type="ORF">HZB08_02470</name>
</gene>
<comment type="subcellular location">
    <subcellularLocation>
        <location evidence="1">Cell inner membrane</location>
        <topology evidence="1">Multi-pass membrane protein</topology>
    </subcellularLocation>
</comment>
<dbReference type="Proteomes" id="UP000808761">
    <property type="component" value="Unassembled WGS sequence"/>
</dbReference>
<dbReference type="Gene3D" id="1.20.81.30">
    <property type="entry name" value="Type II secretion system (T2SS), domain F"/>
    <property type="match status" value="2"/>
</dbReference>
<evidence type="ECO:0000256" key="6">
    <source>
        <dbReference type="ARBA" id="ARBA00022989"/>
    </source>
</evidence>
<feature type="transmembrane region" description="Helical" evidence="8">
    <location>
        <begin position="378"/>
        <end position="399"/>
    </location>
</feature>
<evidence type="ECO:0000256" key="3">
    <source>
        <dbReference type="ARBA" id="ARBA00022475"/>
    </source>
</evidence>
<keyword evidence="6 8" id="KW-1133">Transmembrane helix</keyword>
<protein>
    <submittedName>
        <fullName evidence="10">Type II secretion system F family protein</fullName>
    </submittedName>
</protein>
<keyword evidence="3" id="KW-1003">Cell membrane</keyword>
<dbReference type="GO" id="GO:0005886">
    <property type="term" value="C:plasma membrane"/>
    <property type="evidence" value="ECO:0007669"/>
    <property type="project" value="UniProtKB-SubCell"/>
</dbReference>
<dbReference type="PANTHER" id="PTHR30012">
    <property type="entry name" value="GENERAL SECRETION PATHWAY PROTEIN"/>
    <property type="match status" value="1"/>
</dbReference>
<feature type="transmembrane region" description="Helical" evidence="8">
    <location>
        <begin position="174"/>
        <end position="194"/>
    </location>
</feature>
<keyword evidence="7 8" id="KW-0472">Membrane</keyword>
<evidence type="ECO:0000256" key="4">
    <source>
        <dbReference type="ARBA" id="ARBA00022519"/>
    </source>
</evidence>
<dbReference type="PRINTS" id="PR00812">
    <property type="entry name" value="BCTERIALGSPF"/>
</dbReference>
<dbReference type="InterPro" id="IPR042094">
    <property type="entry name" value="T2SS_GspF_sf"/>
</dbReference>
<dbReference type="FunFam" id="1.20.81.30:FF:000001">
    <property type="entry name" value="Type II secretion system protein F"/>
    <property type="match status" value="2"/>
</dbReference>
<dbReference type="Pfam" id="PF00482">
    <property type="entry name" value="T2SSF"/>
    <property type="match status" value="2"/>
</dbReference>